<comment type="caution">
    <text evidence="4">The sequence shown here is derived from an EMBL/GenBank/DDBJ whole genome shotgun (WGS) entry which is preliminary data.</text>
</comment>
<dbReference type="Proteomes" id="UP001285636">
    <property type="component" value="Unassembled WGS sequence"/>
</dbReference>
<dbReference type="Gene3D" id="1.10.530.10">
    <property type="match status" value="1"/>
</dbReference>
<protein>
    <submittedName>
        <fullName evidence="4">S-layer homology domain-containing protein</fullName>
    </submittedName>
</protein>
<feature type="domain" description="SLH" evidence="3">
    <location>
        <begin position="420"/>
        <end position="477"/>
    </location>
</feature>
<gene>
    <name evidence="4" type="ORF">RYX45_14135</name>
</gene>
<evidence type="ECO:0000256" key="2">
    <source>
        <dbReference type="SAM" id="SignalP"/>
    </source>
</evidence>
<sequence length="477" mass="53208">MSIKAIKLIVAVLVFLSVPSFVSAAENGSVAERKALLTDLAIKHNVPPEIVKAIAYQETGMRQFDADGNVIRNMNDDGGIGMMQVTMSDQELLDKEIDRHKLENDMAYNIEVGIEILVEKLRYQGIRTPYINQGKDLSKLESWYFAILAYNGLEIRNDPAQGVKTYQDKVYDIINNRSTLATNQPSSFPVTYREGGNIMYFNEDQMNVELHERLMTSTTQMFNEGDYVYTFVPSRGTVNLRDEPHTGSSAVAVPHITPLKVLSGPYHDNSLSNHFVFYKVERLDNGQKGYMASAYLRKGNPTLFPDLGSVDAELKEAVSQLELRGSINGYPDGNYGPNEPLQRIHAATILVNELGLTLPAGYVPRATDHGGSRNLIIAEAHGLLTPYSDGQIKPREPFRRAQMAGVLTRAFSDRFEQPTTNAVFTDIDTSFYNYDQINTLAYNGITVVNGKAFQPNAAVTRGQFALFLNRTDELLKK</sequence>
<evidence type="ECO:0000313" key="5">
    <source>
        <dbReference type="Proteomes" id="UP001285636"/>
    </source>
</evidence>
<dbReference type="InterPro" id="IPR008258">
    <property type="entry name" value="Transglycosylase_SLT_dom_1"/>
</dbReference>
<evidence type="ECO:0000313" key="4">
    <source>
        <dbReference type="EMBL" id="MDV2886325.1"/>
    </source>
</evidence>
<dbReference type="Pfam" id="PF01464">
    <property type="entry name" value="SLT"/>
    <property type="match status" value="1"/>
</dbReference>
<dbReference type="AlphaFoldDB" id="A0AAJ2NPQ9"/>
<dbReference type="InterPro" id="IPR023346">
    <property type="entry name" value="Lysozyme-like_dom_sf"/>
</dbReference>
<dbReference type="Pfam" id="PF00395">
    <property type="entry name" value="SLH"/>
    <property type="match status" value="3"/>
</dbReference>
<dbReference type="InterPro" id="IPR001119">
    <property type="entry name" value="SLH_dom"/>
</dbReference>
<reference evidence="4" key="1">
    <citation type="submission" date="2023-10" db="EMBL/GenBank/DDBJ databases">
        <title>Screening of Alkalihalophilus pseudofirmusBZ-TG-HK211 and Its Alleviation of Salt Stress on Rapeseed Growth.</title>
        <authorList>
            <person name="Zhao B."/>
            <person name="Guo T."/>
        </authorList>
    </citation>
    <scope>NUCLEOTIDE SEQUENCE</scope>
    <source>
        <strain evidence="4">BZ-TG-HK211</strain>
    </source>
</reference>
<dbReference type="EMBL" id="JAWJAY010000003">
    <property type="protein sequence ID" value="MDV2886325.1"/>
    <property type="molecule type" value="Genomic_DNA"/>
</dbReference>
<feature type="signal peptide" evidence="2">
    <location>
        <begin position="1"/>
        <end position="24"/>
    </location>
</feature>
<accession>A0AAJ2NPQ9</accession>
<dbReference type="PROSITE" id="PS51272">
    <property type="entry name" value="SLH"/>
    <property type="match status" value="2"/>
</dbReference>
<evidence type="ECO:0000256" key="1">
    <source>
        <dbReference type="ARBA" id="ARBA00022729"/>
    </source>
</evidence>
<proteinExistence type="predicted"/>
<dbReference type="SUPFAM" id="SSF53955">
    <property type="entry name" value="Lysozyme-like"/>
    <property type="match status" value="1"/>
</dbReference>
<evidence type="ECO:0000259" key="3">
    <source>
        <dbReference type="PROSITE" id="PS51272"/>
    </source>
</evidence>
<keyword evidence="1 2" id="KW-0732">Signal</keyword>
<name>A0AAJ2NPQ9_ALKPS</name>
<dbReference type="RefSeq" id="WP_323467110.1">
    <property type="nucleotide sequence ID" value="NZ_CP144224.1"/>
</dbReference>
<organism evidence="4 5">
    <name type="scientific">Alkalihalophilus pseudofirmus</name>
    <name type="common">Bacillus pseudofirmus</name>
    <dbReference type="NCBI Taxonomy" id="79885"/>
    <lineage>
        <taxon>Bacteria</taxon>
        <taxon>Bacillati</taxon>
        <taxon>Bacillota</taxon>
        <taxon>Bacilli</taxon>
        <taxon>Bacillales</taxon>
        <taxon>Bacillaceae</taxon>
        <taxon>Alkalihalophilus</taxon>
    </lineage>
</organism>
<feature type="domain" description="SLH" evidence="3">
    <location>
        <begin position="301"/>
        <end position="364"/>
    </location>
</feature>
<feature type="chain" id="PRO_5042603744" evidence="2">
    <location>
        <begin position="25"/>
        <end position="477"/>
    </location>
</feature>